<name>A0A9P0E6N4_NEZVI</name>
<keyword evidence="2" id="KW-1185">Reference proteome</keyword>
<accession>A0A9P0E6N4</accession>
<sequence>MIAGPVPSVTTTNLRWLIYPGLPNHLPFMNII</sequence>
<organism evidence="1 2">
    <name type="scientific">Nezara viridula</name>
    <name type="common">Southern green stink bug</name>
    <name type="synonym">Cimex viridulus</name>
    <dbReference type="NCBI Taxonomy" id="85310"/>
    <lineage>
        <taxon>Eukaryota</taxon>
        <taxon>Metazoa</taxon>
        <taxon>Ecdysozoa</taxon>
        <taxon>Arthropoda</taxon>
        <taxon>Hexapoda</taxon>
        <taxon>Insecta</taxon>
        <taxon>Pterygota</taxon>
        <taxon>Neoptera</taxon>
        <taxon>Paraneoptera</taxon>
        <taxon>Hemiptera</taxon>
        <taxon>Heteroptera</taxon>
        <taxon>Panheteroptera</taxon>
        <taxon>Pentatomomorpha</taxon>
        <taxon>Pentatomoidea</taxon>
        <taxon>Pentatomidae</taxon>
        <taxon>Pentatominae</taxon>
        <taxon>Nezara</taxon>
    </lineage>
</organism>
<dbReference type="EMBL" id="OV725077">
    <property type="protein sequence ID" value="CAH1391820.1"/>
    <property type="molecule type" value="Genomic_DNA"/>
</dbReference>
<evidence type="ECO:0000313" key="1">
    <source>
        <dbReference type="EMBL" id="CAH1391820.1"/>
    </source>
</evidence>
<evidence type="ECO:0000313" key="2">
    <source>
        <dbReference type="Proteomes" id="UP001152798"/>
    </source>
</evidence>
<protein>
    <submittedName>
        <fullName evidence="1">Uncharacterized protein</fullName>
    </submittedName>
</protein>
<dbReference type="Proteomes" id="UP001152798">
    <property type="component" value="Chromosome 1"/>
</dbReference>
<gene>
    <name evidence="1" type="ORF">NEZAVI_LOCUS2749</name>
</gene>
<reference evidence="1" key="1">
    <citation type="submission" date="2022-01" db="EMBL/GenBank/DDBJ databases">
        <authorList>
            <person name="King R."/>
        </authorList>
    </citation>
    <scope>NUCLEOTIDE SEQUENCE</scope>
</reference>
<proteinExistence type="predicted"/>
<dbReference type="AlphaFoldDB" id="A0A9P0E6N4"/>